<accession>A0A1V9Y2B0</accession>
<feature type="signal peptide" evidence="2">
    <location>
        <begin position="1"/>
        <end position="20"/>
    </location>
</feature>
<dbReference type="Pfam" id="PF10229">
    <property type="entry name" value="MMADHC"/>
    <property type="match status" value="1"/>
</dbReference>
<evidence type="ECO:0000313" key="4">
    <source>
        <dbReference type="Proteomes" id="UP000192247"/>
    </source>
</evidence>
<feature type="chain" id="PRO_5012732116" evidence="2">
    <location>
        <begin position="21"/>
        <end position="293"/>
    </location>
</feature>
<protein>
    <submittedName>
        <fullName evidence="3">Methylmalonic aciduria and homocystinuria type D-like protein</fullName>
    </submittedName>
</protein>
<gene>
    <name evidence="3" type="ORF">BIW11_02493</name>
</gene>
<evidence type="ECO:0000256" key="1">
    <source>
        <dbReference type="SAM" id="MobiDB-lite"/>
    </source>
</evidence>
<dbReference type="GO" id="GO:0005739">
    <property type="term" value="C:mitochondrion"/>
    <property type="evidence" value="ECO:0007669"/>
    <property type="project" value="TreeGrafter"/>
</dbReference>
<keyword evidence="4" id="KW-1185">Reference proteome</keyword>
<proteinExistence type="predicted"/>
<dbReference type="PANTHER" id="PTHR13192">
    <property type="entry name" value="MY011 PROTEIN"/>
    <property type="match status" value="1"/>
</dbReference>
<dbReference type="OrthoDB" id="10263782at2759"/>
<dbReference type="STRING" id="418985.A0A1V9Y2B0"/>
<dbReference type="InParanoid" id="A0A1V9Y2B0"/>
<dbReference type="PANTHER" id="PTHR13192:SF3">
    <property type="entry name" value="COBALAMIN TRAFFICKING PROTEIN CBLD"/>
    <property type="match status" value="1"/>
</dbReference>
<dbReference type="Proteomes" id="UP000192247">
    <property type="component" value="Unassembled WGS sequence"/>
</dbReference>
<reference evidence="3 4" key="1">
    <citation type="journal article" date="2017" name="Gigascience">
        <title>Draft genome of the honey bee ectoparasitic mite, Tropilaelaps mercedesae, is shaped by the parasitic life history.</title>
        <authorList>
            <person name="Dong X."/>
            <person name="Armstrong S.D."/>
            <person name="Xia D."/>
            <person name="Makepeace B.L."/>
            <person name="Darby A.C."/>
            <person name="Kadowaki T."/>
        </authorList>
    </citation>
    <scope>NUCLEOTIDE SEQUENCE [LARGE SCALE GENOMIC DNA]</scope>
    <source>
        <strain evidence="3">Wuxi-XJTLU</strain>
    </source>
</reference>
<evidence type="ECO:0000256" key="2">
    <source>
        <dbReference type="SAM" id="SignalP"/>
    </source>
</evidence>
<comment type="caution">
    <text evidence="3">The sequence shown here is derived from an EMBL/GenBank/DDBJ whole genome shotgun (WGS) entry which is preliminary data.</text>
</comment>
<feature type="region of interest" description="Disordered" evidence="1">
    <location>
        <begin position="29"/>
        <end position="50"/>
    </location>
</feature>
<sequence length="293" mass="32866">MHKVTKLNALLLQAHRLAAARVVTGRGRSLSSGVSVEQSKPPPRALQGNQVSLFGPKDRRLPLPGDVGIPPSELRPEFAYRAPLEQHSRHLTELDIYGVDVSEDRQRRIYTRLISSSQDAQELSVANAILQSPDGLDCQAQECPLLLKKDFQELFPQHDILTTPLIVITVTQRIKFDSSLWNEEIGTEREQLTENFISMARQVVRQLNTAGYWADFIDPSSGRTYLNPANLSDATLFETDERYRNLGFTIDDLGCCKVITHHKWGHNAFVGSLFTNAPIDSPEVQRILARNGN</sequence>
<keyword evidence="2" id="KW-0732">Signal</keyword>
<name>A0A1V9Y2B0_9ACAR</name>
<dbReference type="EMBL" id="MNPL01000607">
    <property type="protein sequence ID" value="OQR79850.1"/>
    <property type="molecule type" value="Genomic_DNA"/>
</dbReference>
<dbReference type="AlphaFoldDB" id="A0A1V9Y2B0"/>
<dbReference type="GO" id="GO:0009235">
    <property type="term" value="P:cobalamin metabolic process"/>
    <property type="evidence" value="ECO:0007669"/>
    <property type="project" value="InterPro"/>
</dbReference>
<dbReference type="InterPro" id="IPR019362">
    <property type="entry name" value="MMADHC"/>
</dbReference>
<organism evidence="3 4">
    <name type="scientific">Tropilaelaps mercedesae</name>
    <dbReference type="NCBI Taxonomy" id="418985"/>
    <lineage>
        <taxon>Eukaryota</taxon>
        <taxon>Metazoa</taxon>
        <taxon>Ecdysozoa</taxon>
        <taxon>Arthropoda</taxon>
        <taxon>Chelicerata</taxon>
        <taxon>Arachnida</taxon>
        <taxon>Acari</taxon>
        <taxon>Parasitiformes</taxon>
        <taxon>Mesostigmata</taxon>
        <taxon>Gamasina</taxon>
        <taxon>Dermanyssoidea</taxon>
        <taxon>Laelapidae</taxon>
        <taxon>Tropilaelaps</taxon>
    </lineage>
</organism>
<evidence type="ECO:0000313" key="3">
    <source>
        <dbReference type="EMBL" id="OQR79850.1"/>
    </source>
</evidence>